<dbReference type="eggNOG" id="COG1135">
    <property type="taxonomic scope" value="Bacteria"/>
</dbReference>
<dbReference type="InterPro" id="IPR045865">
    <property type="entry name" value="ACT-like_dom_sf"/>
</dbReference>
<gene>
    <name evidence="2" type="ORF">OP10G_4128</name>
</gene>
<dbReference type="Pfam" id="PF09383">
    <property type="entry name" value="NIL"/>
    <property type="match status" value="1"/>
</dbReference>
<dbReference type="Proteomes" id="UP000027982">
    <property type="component" value="Chromosome"/>
</dbReference>
<dbReference type="InterPro" id="IPR018449">
    <property type="entry name" value="NIL_domain"/>
</dbReference>
<accession>A0A068NVM2</accession>
<dbReference type="KEGG" id="fgi:OP10G_4128"/>
<evidence type="ECO:0000313" key="2">
    <source>
        <dbReference type="EMBL" id="AIE87496.1"/>
    </source>
</evidence>
<sequence>MASVDVNITAGKEQVGEPWIWRLSRDFPVRVNIKKANVDTDYGWMQLELEGPIEEIQRATAWLMTTGLHVEALQRAVGA</sequence>
<dbReference type="HOGENOM" id="CLU_195972_0_0_0"/>
<evidence type="ECO:0000259" key="1">
    <source>
        <dbReference type="SMART" id="SM00930"/>
    </source>
</evidence>
<dbReference type="SUPFAM" id="SSF55021">
    <property type="entry name" value="ACT-like"/>
    <property type="match status" value="1"/>
</dbReference>
<dbReference type="STRING" id="661478.OP10G_4128"/>
<reference evidence="2 3" key="1">
    <citation type="journal article" date="2014" name="PLoS ONE">
        <title>The first complete genome sequence of the class fimbriimonadia in the phylum armatimonadetes.</title>
        <authorList>
            <person name="Hu Z.Y."/>
            <person name="Wang Y.Z."/>
            <person name="Im W.T."/>
            <person name="Wang S.Y."/>
            <person name="Zhao G.P."/>
            <person name="Zheng H.J."/>
            <person name="Quan Z.X."/>
        </authorList>
    </citation>
    <scope>NUCLEOTIDE SEQUENCE [LARGE SCALE GENOMIC DNA]</scope>
    <source>
        <strain evidence="2">Gsoil 348</strain>
    </source>
</reference>
<dbReference type="OrthoDB" id="9799261at2"/>
<proteinExistence type="predicted"/>
<keyword evidence="3" id="KW-1185">Reference proteome</keyword>
<dbReference type="AlphaFoldDB" id="A0A068NVM2"/>
<dbReference type="SMART" id="SM00930">
    <property type="entry name" value="NIL"/>
    <property type="match status" value="1"/>
</dbReference>
<dbReference type="Gene3D" id="3.30.70.260">
    <property type="match status" value="1"/>
</dbReference>
<organism evidence="2 3">
    <name type="scientific">Fimbriimonas ginsengisoli Gsoil 348</name>
    <dbReference type="NCBI Taxonomy" id="661478"/>
    <lineage>
        <taxon>Bacteria</taxon>
        <taxon>Bacillati</taxon>
        <taxon>Armatimonadota</taxon>
        <taxon>Fimbriimonadia</taxon>
        <taxon>Fimbriimonadales</taxon>
        <taxon>Fimbriimonadaceae</taxon>
        <taxon>Fimbriimonas</taxon>
    </lineage>
</organism>
<protein>
    <submittedName>
        <fullName evidence="2">Ferredoxin</fullName>
    </submittedName>
</protein>
<dbReference type="RefSeq" id="WP_025228605.1">
    <property type="nucleotide sequence ID" value="NZ_CP007139.1"/>
</dbReference>
<feature type="domain" description="NIL" evidence="1">
    <location>
        <begin position="2"/>
        <end position="73"/>
    </location>
</feature>
<evidence type="ECO:0000313" key="3">
    <source>
        <dbReference type="Proteomes" id="UP000027982"/>
    </source>
</evidence>
<name>A0A068NVM2_FIMGI</name>
<dbReference type="EMBL" id="CP007139">
    <property type="protein sequence ID" value="AIE87496.1"/>
    <property type="molecule type" value="Genomic_DNA"/>
</dbReference>